<protein>
    <submittedName>
        <fullName evidence="5">Adenylate cyclase</fullName>
    </submittedName>
</protein>
<feature type="region of interest" description="Disordered" evidence="1">
    <location>
        <begin position="1"/>
        <end position="25"/>
    </location>
</feature>
<dbReference type="PANTHER" id="PTHR43081:SF1">
    <property type="entry name" value="ADENYLATE CYCLASE, TERMINAL-DIFFERENTIATION SPECIFIC"/>
    <property type="match status" value="1"/>
</dbReference>
<dbReference type="PROSITE" id="PS50885">
    <property type="entry name" value="HAMP"/>
    <property type="match status" value="1"/>
</dbReference>
<keyword evidence="2" id="KW-0472">Membrane</keyword>
<organism evidence="5 6">
    <name type="scientific">Roseibium suaedae</name>
    <dbReference type="NCBI Taxonomy" id="735517"/>
    <lineage>
        <taxon>Bacteria</taxon>
        <taxon>Pseudomonadati</taxon>
        <taxon>Pseudomonadota</taxon>
        <taxon>Alphaproteobacteria</taxon>
        <taxon>Hyphomicrobiales</taxon>
        <taxon>Stappiaceae</taxon>
        <taxon>Roseibium</taxon>
    </lineage>
</organism>
<dbReference type="CDD" id="cd07302">
    <property type="entry name" value="CHD"/>
    <property type="match status" value="1"/>
</dbReference>
<dbReference type="Pfam" id="PF00211">
    <property type="entry name" value="Guanylate_cyc"/>
    <property type="match status" value="1"/>
</dbReference>
<dbReference type="InterPro" id="IPR050697">
    <property type="entry name" value="Adenylyl/Guanylyl_Cyclase_3/4"/>
</dbReference>
<dbReference type="InterPro" id="IPR001054">
    <property type="entry name" value="A/G_cyclase"/>
</dbReference>
<dbReference type="InterPro" id="IPR029787">
    <property type="entry name" value="Nucleotide_cyclase"/>
</dbReference>
<evidence type="ECO:0000259" key="3">
    <source>
        <dbReference type="PROSITE" id="PS50125"/>
    </source>
</evidence>
<dbReference type="PROSITE" id="PS50125">
    <property type="entry name" value="GUANYLATE_CYCLASE_2"/>
    <property type="match status" value="1"/>
</dbReference>
<dbReference type="GO" id="GO:0004016">
    <property type="term" value="F:adenylate cyclase activity"/>
    <property type="evidence" value="ECO:0007669"/>
    <property type="project" value="UniProtKB-ARBA"/>
</dbReference>
<dbReference type="PANTHER" id="PTHR43081">
    <property type="entry name" value="ADENYLATE CYCLASE, TERMINAL-DIFFERENTIATION SPECIFIC-RELATED"/>
    <property type="match status" value="1"/>
</dbReference>
<dbReference type="Gene3D" id="6.10.340.10">
    <property type="match status" value="1"/>
</dbReference>
<evidence type="ECO:0000256" key="2">
    <source>
        <dbReference type="SAM" id="Phobius"/>
    </source>
</evidence>
<keyword evidence="6" id="KW-1185">Reference proteome</keyword>
<feature type="transmembrane region" description="Helical" evidence="2">
    <location>
        <begin position="43"/>
        <end position="67"/>
    </location>
</feature>
<accession>A0A1M7CGI5</accession>
<dbReference type="InterPro" id="IPR003660">
    <property type="entry name" value="HAMP_dom"/>
</dbReference>
<proteinExistence type="predicted"/>
<dbReference type="Gene3D" id="3.30.70.1230">
    <property type="entry name" value="Nucleotide cyclase"/>
    <property type="match status" value="1"/>
</dbReference>
<evidence type="ECO:0000313" key="6">
    <source>
        <dbReference type="Proteomes" id="UP000186002"/>
    </source>
</evidence>
<gene>
    <name evidence="5" type="ORF">SAMN05444272_1156</name>
</gene>
<sequence>MKTSGEMSGHAFGHENGHPLGKDAGLNKVVVPKRKRRRLNMPLTRIISFGFGGFVAVALALVLYLSVKANFRNTFSLLNDKAILITQSMERELRGHFSSVEQAVTDLKPFFDNGIISLTDTSAALGQLQVALASNEQITVLVVTDLNGDNFGVYRAPNGRLWPFRRQIPSGGEKTYVLPKLTAESPPTWGPLMLNDIGQFANVSVPLVRGGQKVGTLTAASSLNELGVAIRSIEEGDDATIFIIANGDDVVLHSDMEQLQTGGTPSRTLPAPRTELGDPVLAALNKGEQLSGFEKAASAGIDVSRIEVGEDDFIMMRVVVPGYSDQPWVIGQYFRGITISREVRRLTGSAIVGVGALIIAVLIAIWMGRRVAMPLKNLAIQSRKVGSLALDNVEPLPRSRVAELDQVALAFNSMVEGLKAMNTYVPRSLFSKLMRLGGEKAAYAKEAELTVVFTDIVGFTALSEGMTASETSRHLNEHFSILVAAVEAEGGTVDKFIGDGMLAFWGAPDARPDHAAAAVRSARRIARALHAANLVAATRGSPVIHLRIGIHTGPAVVGNVGALDRWNYTVVGDTVNVTERLQSLGRDLGIGEEVVILASADTVSQLHGETCEQAAGDFALRGRAGALQVWKLDPFAKPESADYSVPAITAAE</sequence>
<feature type="transmembrane region" description="Helical" evidence="2">
    <location>
        <begin position="346"/>
        <end position="367"/>
    </location>
</feature>
<dbReference type="GO" id="GO:0035556">
    <property type="term" value="P:intracellular signal transduction"/>
    <property type="evidence" value="ECO:0007669"/>
    <property type="project" value="InterPro"/>
</dbReference>
<dbReference type="CDD" id="cd06225">
    <property type="entry name" value="HAMP"/>
    <property type="match status" value="1"/>
</dbReference>
<evidence type="ECO:0000313" key="5">
    <source>
        <dbReference type="EMBL" id="SHL66276.1"/>
    </source>
</evidence>
<keyword evidence="2" id="KW-1133">Transmembrane helix</keyword>
<dbReference type="AlphaFoldDB" id="A0A1M7CGI5"/>
<name>A0A1M7CGI5_9HYPH</name>
<dbReference type="SMART" id="SM00044">
    <property type="entry name" value="CYCc"/>
    <property type="match status" value="1"/>
</dbReference>
<dbReference type="GO" id="GO:0016020">
    <property type="term" value="C:membrane"/>
    <property type="evidence" value="ECO:0007669"/>
    <property type="project" value="InterPro"/>
</dbReference>
<feature type="domain" description="HAMP" evidence="4">
    <location>
        <begin position="369"/>
        <end position="423"/>
    </location>
</feature>
<feature type="domain" description="Guanylate cyclase" evidence="3">
    <location>
        <begin position="450"/>
        <end position="582"/>
    </location>
</feature>
<dbReference type="SUPFAM" id="SSF55073">
    <property type="entry name" value="Nucleotide cyclase"/>
    <property type="match status" value="1"/>
</dbReference>
<dbReference type="GO" id="GO:0009190">
    <property type="term" value="P:cyclic nucleotide biosynthetic process"/>
    <property type="evidence" value="ECO:0007669"/>
    <property type="project" value="InterPro"/>
</dbReference>
<feature type="compositionally biased region" description="Basic and acidic residues" evidence="1">
    <location>
        <begin position="12"/>
        <end position="21"/>
    </location>
</feature>
<keyword evidence="2" id="KW-0812">Transmembrane</keyword>
<dbReference type="Proteomes" id="UP000186002">
    <property type="component" value="Unassembled WGS sequence"/>
</dbReference>
<evidence type="ECO:0000259" key="4">
    <source>
        <dbReference type="PROSITE" id="PS50885"/>
    </source>
</evidence>
<reference evidence="5 6" key="1">
    <citation type="submission" date="2016-11" db="EMBL/GenBank/DDBJ databases">
        <authorList>
            <person name="Jaros S."/>
            <person name="Januszkiewicz K."/>
            <person name="Wedrychowicz H."/>
        </authorList>
    </citation>
    <scope>NUCLEOTIDE SEQUENCE [LARGE SCALE GENOMIC DNA]</scope>
    <source>
        <strain evidence="5 6">DSM 22153</strain>
    </source>
</reference>
<dbReference type="SMART" id="SM00304">
    <property type="entry name" value="HAMP"/>
    <property type="match status" value="1"/>
</dbReference>
<evidence type="ECO:0000256" key="1">
    <source>
        <dbReference type="SAM" id="MobiDB-lite"/>
    </source>
</evidence>
<dbReference type="EMBL" id="FRBW01000001">
    <property type="protein sequence ID" value="SHL66276.1"/>
    <property type="molecule type" value="Genomic_DNA"/>
</dbReference>
<dbReference type="STRING" id="735517.SAMN05444272_1156"/>